<sequence length="100" mass="11221">MLMEDASYIFSTPRPAAGRRIYIRLWLDDSLWARDAFYLCGCGDVRLSNFLTESSAAPLWLAFSATLRRRSSVFAAGFRAAVTECPHSDSDCYTRRGDGL</sequence>
<evidence type="ECO:0000313" key="1">
    <source>
        <dbReference type="EMBL" id="ACC72657.1"/>
    </source>
</evidence>
<protein>
    <submittedName>
        <fullName evidence="1">Uncharacterized protein</fullName>
    </submittedName>
</protein>
<gene>
    <name evidence="1" type="ordered locus">Bphy_3508</name>
</gene>
<dbReference type="EMBL" id="CP001044">
    <property type="protein sequence ID" value="ACC72657.1"/>
    <property type="molecule type" value="Genomic_DNA"/>
</dbReference>
<accession>B2JLM4</accession>
<dbReference type="HOGENOM" id="CLU_2300504_0_0_4"/>
<organism evidence="1 2">
    <name type="scientific">Paraburkholderia phymatum (strain DSM 17167 / CIP 108236 / LMG 21445 / STM815)</name>
    <name type="common">Burkholderia phymatum</name>
    <dbReference type="NCBI Taxonomy" id="391038"/>
    <lineage>
        <taxon>Bacteria</taxon>
        <taxon>Pseudomonadati</taxon>
        <taxon>Pseudomonadota</taxon>
        <taxon>Betaproteobacteria</taxon>
        <taxon>Burkholderiales</taxon>
        <taxon>Burkholderiaceae</taxon>
        <taxon>Paraburkholderia</taxon>
    </lineage>
</organism>
<reference evidence="2" key="1">
    <citation type="journal article" date="2014" name="Stand. Genomic Sci.">
        <title>Complete genome sequence of Burkholderia phymatum STM815(T), a broad host range and efficient nitrogen-fixing symbiont of Mimosa species.</title>
        <authorList>
            <person name="Moulin L."/>
            <person name="Klonowska A."/>
            <person name="Caroline B."/>
            <person name="Booth K."/>
            <person name="Vriezen J.A."/>
            <person name="Melkonian R."/>
            <person name="James E.K."/>
            <person name="Young J.P."/>
            <person name="Bena G."/>
            <person name="Hauser L."/>
            <person name="Land M."/>
            <person name="Kyrpides N."/>
            <person name="Bruce D."/>
            <person name="Chain P."/>
            <person name="Copeland A."/>
            <person name="Pitluck S."/>
            <person name="Woyke T."/>
            <person name="Lizotte-Waniewski M."/>
            <person name="Bristow J."/>
            <person name="Riley M."/>
        </authorList>
    </citation>
    <scope>NUCLEOTIDE SEQUENCE [LARGE SCALE GENOMIC DNA]</scope>
    <source>
        <strain evidence="2">DSM 17167 / CIP 108236 / LMG 21445 / STM815</strain>
    </source>
</reference>
<evidence type="ECO:0000313" key="2">
    <source>
        <dbReference type="Proteomes" id="UP000001192"/>
    </source>
</evidence>
<keyword evidence="2" id="KW-1185">Reference proteome</keyword>
<dbReference type="Proteomes" id="UP000001192">
    <property type="component" value="Chromosome 2"/>
</dbReference>
<proteinExistence type="predicted"/>
<dbReference type="AlphaFoldDB" id="B2JLM4"/>
<dbReference type="KEGG" id="bph:Bphy_3508"/>
<name>B2JLM4_PARP8</name>